<proteinExistence type="predicted"/>
<feature type="domain" description="Glyoxal oxidase N-terminal" evidence="5">
    <location>
        <begin position="202"/>
        <end position="483"/>
    </location>
</feature>
<feature type="region of interest" description="Disordered" evidence="2">
    <location>
        <begin position="625"/>
        <end position="647"/>
    </location>
</feature>
<dbReference type="PANTHER" id="PTHR32208">
    <property type="entry name" value="SECRETED PROTEIN-RELATED"/>
    <property type="match status" value="1"/>
</dbReference>
<evidence type="ECO:0000313" key="8">
    <source>
        <dbReference type="Proteomes" id="UP000567179"/>
    </source>
</evidence>
<evidence type="ECO:0000256" key="3">
    <source>
        <dbReference type="SAM" id="Phobius"/>
    </source>
</evidence>
<dbReference type="InterPro" id="IPR011043">
    <property type="entry name" value="Gal_Oxase/kelch_b-propeller"/>
</dbReference>
<dbReference type="Gene3D" id="2.60.40.10">
    <property type="entry name" value="Immunoglobulins"/>
    <property type="match status" value="1"/>
</dbReference>
<feature type="region of interest" description="Disordered" evidence="2">
    <location>
        <begin position="732"/>
        <end position="765"/>
    </location>
</feature>
<dbReference type="InterPro" id="IPR009880">
    <property type="entry name" value="Glyoxal_oxidase_N"/>
</dbReference>
<dbReference type="PANTHER" id="PTHR32208:SF21">
    <property type="entry name" value="LOW QUALITY PROTEIN: ALDEHYDE OXIDASE GLOX-LIKE"/>
    <property type="match status" value="1"/>
</dbReference>
<keyword evidence="3" id="KW-0472">Membrane</keyword>
<evidence type="ECO:0000313" key="7">
    <source>
        <dbReference type="EMBL" id="KAF5309859.1"/>
    </source>
</evidence>
<feature type="transmembrane region" description="Helical" evidence="3">
    <location>
        <begin position="651"/>
        <end position="677"/>
    </location>
</feature>
<dbReference type="OrthoDB" id="2019572at2759"/>
<dbReference type="Proteomes" id="UP000567179">
    <property type="component" value="Unassembled WGS sequence"/>
</dbReference>
<evidence type="ECO:0000256" key="1">
    <source>
        <dbReference type="ARBA" id="ARBA00022729"/>
    </source>
</evidence>
<evidence type="ECO:0000256" key="4">
    <source>
        <dbReference type="SAM" id="SignalP"/>
    </source>
</evidence>
<gene>
    <name evidence="7" type="ORF">D9619_010503</name>
</gene>
<keyword evidence="8" id="KW-1185">Reference proteome</keyword>
<dbReference type="EMBL" id="JAACJJ010000058">
    <property type="protein sequence ID" value="KAF5309859.1"/>
    <property type="molecule type" value="Genomic_DNA"/>
</dbReference>
<feature type="chain" id="PRO_5034346821" description="Glyoxal oxidase" evidence="4">
    <location>
        <begin position="19"/>
        <end position="765"/>
    </location>
</feature>
<keyword evidence="3" id="KW-1133">Transmembrane helix</keyword>
<dbReference type="Gene3D" id="2.130.10.80">
    <property type="entry name" value="Galactose oxidase/kelch, beta-propeller"/>
    <property type="match status" value="1"/>
</dbReference>
<feature type="domain" description="Galactose oxidase-like Early set" evidence="6">
    <location>
        <begin position="489"/>
        <end position="595"/>
    </location>
</feature>
<dbReference type="InterPro" id="IPR015202">
    <property type="entry name" value="GO-like_E_set"/>
</dbReference>
<evidence type="ECO:0000259" key="6">
    <source>
        <dbReference type="Pfam" id="PF09118"/>
    </source>
</evidence>
<dbReference type="InterPro" id="IPR014756">
    <property type="entry name" value="Ig_E-set"/>
</dbReference>
<feature type="compositionally biased region" description="Low complexity" evidence="2">
    <location>
        <begin position="625"/>
        <end position="636"/>
    </location>
</feature>
<dbReference type="AlphaFoldDB" id="A0A8H5AS32"/>
<dbReference type="SUPFAM" id="SSF81296">
    <property type="entry name" value="E set domains"/>
    <property type="match status" value="1"/>
</dbReference>
<accession>A0A8H5AS32</accession>
<dbReference type="Pfam" id="PF07250">
    <property type="entry name" value="Glyoxal_oxid_N"/>
    <property type="match status" value="1"/>
</dbReference>
<dbReference type="SUPFAM" id="SSF50965">
    <property type="entry name" value="Galactose oxidase, central domain"/>
    <property type="match status" value="1"/>
</dbReference>
<name>A0A8H5AS32_9AGAR</name>
<sequence length="765" mass="80807">MLPSLSLLTLAVASPALAATGGSFVDGGNTLISAMMMFLGNEEKVYILDKAEGNAAQINGHPAWGSVWDIETHKTDVMDVRTNVFCSSGMHLPNGSFITLGGNGAVGPGGNLGSQLNPGGYSASWDETYGDFDGTRAIRLLNPCKNSDTFSSPKCQWFDEPTILSMKKSRWYSTAEATGQGNVVIIGGFVNGGYVNRNYPNKDPEFQGGAADSTYEYYPPVDATPPTFQFLVKTSGLNAYAHTFLMPSGKMFVQANFSSVLWDHVNNVETLLPDMPGQVIRVYPASGAVAMLPLTPENNYTPTVLFCGGSDMPEYAWGNYTYPFINTWNYPASKDCQRITPEPPSGSPVAYEQDDDMLETRTMGQFIILPNGKLLVVNGGLNGTAGYSQATLETPTYDLMPYDESLASGPVGTPAIYDPKAPKGKRWSNAGFSTSNIPRLYHSSAILLPDASVLIAGSNPNVDVNLKAHFPTTYDSEIFYPAYFSSKTRPEPTGMPAALSYGGPSFDLTIPASSYSGSANEAAGNTTVVIHRGGFTTHAMNMGQRLLQLNNTFTVNSDGSITLHVSQPPPNSNLFQPGPAFMFVNIHDVPSKGSYLIVGNGQIGPQPTAPVSELPASVLLASVSGSAPGSSTTGGSKADDGTESEPSSSNLGLIIGVAIGGVAVIGALGAIIAVCLARRKRAAVRHNPSSAYPMASATGGGFAGGAALGGSRGVRASDSSAFVPLQHENHSQAWNASTTSLNKPYRDETNTSVDYDPYSSRPMHQ</sequence>
<dbReference type="InterPro" id="IPR013783">
    <property type="entry name" value="Ig-like_fold"/>
</dbReference>
<keyword evidence="1 4" id="KW-0732">Signal</keyword>
<evidence type="ECO:0000256" key="2">
    <source>
        <dbReference type="SAM" id="MobiDB-lite"/>
    </source>
</evidence>
<organism evidence="7 8">
    <name type="scientific">Psilocybe cf. subviscida</name>
    <dbReference type="NCBI Taxonomy" id="2480587"/>
    <lineage>
        <taxon>Eukaryota</taxon>
        <taxon>Fungi</taxon>
        <taxon>Dikarya</taxon>
        <taxon>Basidiomycota</taxon>
        <taxon>Agaricomycotina</taxon>
        <taxon>Agaricomycetes</taxon>
        <taxon>Agaricomycetidae</taxon>
        <taxon>Agaricales</taxon>
        <taxon>Agaricineae</taxon>
        <taxon>Strophariaceae</taxon>
        <taxon>Psilocybe</taxon>
    </lineage>
</organism>
<comment type="caution">
    <text evidence="7">The sequence shown here is derived from an EMBL/GenBank/DDBJ whole genome shotgun (WGS) entry which is preliminary data.</text>
</comment>
<evidence type="ECO:0008006" key="9">
    <source>
        <dbReference type="Google" id="ProtNLM"/>
    </source>
</evidence>
<reference evidence="7 8" key="1">
    <citation type="journal article" date="2020" name="ISME J.">
        <title>Uncovering the hidden diversity of litter-decomposition mechanisms in mushroom-forming fungi.</title>
        <authorList>
            <person name="Floudas D."/>
            <person name="Bentzer J."/>
            <person name="Ahren D."/>
            <person name="Johansson T."/>
            <person name="Persson P."/>
            <person name="Tunlid A."/>
        </authorList>
    </citation>
    <scope>NUCLEOTIDE SEQUENCE [LARGE SCALE GENOMIC DNA]</scope>
    <source>
        <strain evidence="7 8">CBS 101986</strain>
    </source>
</reference>
<feature type="signal peptide" evidence="4">
    <location>
        <begin position="1"/>
        <end position="18"/>
    </location>
</feature>
<feature type="compositionally biased region" description="Polar residues" evidence="2">
    <location>
        <begin position="732"/>
        <end position="742"/>
    </location>
</feature>
<keyword evidence="3" id="KW-0812">Transmembrane</keyword>
<dbReference type="Pfam" id="PF09118">
    <property type="entry name" value="GO-like_E_set"/>
    <property type="match status" value="1"/>
</dbReference>
<evidence type="ECO:0000259" key="5">
    <source>
        <dbReference type="Pfam" id="PF07250"/>
    </source>
</evidence>
<dbReference type="CDD" id="cd02851">
    <property type="entry name" value="E_set_GO_C"/>
    <property type="match status" value="1"/>
</dbReference>
<protein>
    <recommendedName>
        <fullName evidence="9">Glyoxal oxidase</fullName>
    </recommendedName>
</protein>
<dbReference type="InterPro" id="IPR037293">
    <property type="entry name" value="Gal_Oxidase_central_sf"/>
</dbReference>